<dbReference type="Pfam" id="PF14329">
    <property type="entry name" value="DUF4386"/>
    <property type="match status" value="1"/>
</dbReference>
<gene>
    <name evidence="2" type="ORF">GCM10023330_11490</name>
</gene>
<dbReference type="RefSeq" id="WP_345276003.1">
    <property type="nucleotide sequence ID" value="NZ_BAABJW010000002.1"/>
</dbReference>
<keyword evidence="1" id="KW-0472">Membrane</keyword>
<dbReference type="Proteomes" id="UP001501433">
    <property type="component" value="Unassembled WGS sequence"/>
</dbReference>
<sequence length="225" mass="25614">MRTYARISGIAYLLIFIFGFYANFAILETLVDINNSAETTLNIFDNSIQFRNGLFGFCVMLISDIFLIWSLFKFTKSTHKTISYLASLFRGFHAVFFAIAMVKLIQVYQVTMATTYALELQSTVINLLVEFNKQWTIGLLFFGVHLLLLGFLAFKSHVIPTWMSFLLILAAVGYFVDGFAKLYVANYSDFQSYYEAIVILTGVAGELSFTIWLLIKGFSKRAFVV</sequence>
<organism evidence="2 3">
    <name type="scientific">Litoribaculum gwangyangense</name>
    <dbReference type="NCBI Taxonomy" id="1130722"/>
    <lineage>
        <taxon>Bacteria</taxon>
        <taxon>Pseudomonadati</taxon>
        <taxon>Bacteroidota</taxon>
        <taxon>Flavobacteriia</taxon>
        <taxon>Flavobacteriales</taxon>
        <taxon>Flavobacteriaceae</taxon>
        <taxon>Litoribaculum</taxon>
    </lineage>
</organism>
<evidence type="ECO:0000256" key="1">
    <source>
        <dbReference type="SAM" id="Phobius"/>
    </source>
</evidence>
<comment type="caution">
    <text evidence="2">The sequence shown here is derived from an EMBL/GenBank/DDBJ whole genome shotgun (WGS) entry which is preliminary data.</text>
</comment>
<feature type="transmembrane region" description="Helical" evidence="1">
    <location>
        <begin position="196"/>
        <end position="215"/>
    </location>
</feature>
<protein>
    <submittedName>
        <fullName evidence="2">DUF4386 domain-containing protein</fullName>
    </submittedName>
</protein>
<keyword evidence="1" id="KW-1133">Transmembrane helix</keyword>
<evidence type="ECO:0000313" key="2">
    <source>
        <dbReference type="EMBL" id="GAA4806681.1"/>
    </source>
</evidence>
<proteinExistence type="predicted"/>
<name>A0ABP9CBK2_9FLAO</name>
<keyword evidence="3" id="KW-1185">Reference proteome</keyword>
<feature type="transmembrane region" description="Helical" evidence="1">
    <location>
        <begin position="166"/>
        <end position="184"/>
    </location>
</feature>
<dbReference type="EMBL" id="BAABJW010000002">
    <property type="protein sequence ID" value="GAA4806681.1"/>
    <property type="molecule type" value="Genomic_DNA"/>
</dbReference>
<feature type="transmembrane region" description="Helical" evidence="1">
    <location>
        <begin position="84"/>
        <end position="105"/>
    </location>
</feature>
<accession>A0ABP9CBK2</accession>
<feature type="transmembrane region" description="Helical" evidence="1">
    <location>
        <begin position="53"/>
        <end position="72"/>
    </location>
</feature>
<evidence type="ECO:0000313" key="3">
    <source>
        <dbReference type="Proteomes" id="UP001501433"/>
    </source>
</evidence>
<feature type="transmembrane region" description="Helical" evidence="1">
    <location>
        <begin position="12"/>
        <end position="33"/>
    </location>
</feature>
<keyword evidence="1" id="KW-0812">Transmembrane</keyword>
<feature type="transmembrane region" description="Helical" evidence="1">
    <location>
        <begin position="135"/>
        <end position="154"/>
    </location>
</feature>
<dbReference type="InterPro" id="IPR025495">
    <property type="entry name" value="DUF4386"/>
</dbReference>
<reference evidence="3" key="1">
    <citation type="journal article" date="2019" name="Int. J. Syst. Evol. Microbiol.">
        <title>The Global Catalogue of Microorganisms (GCM) 10K type strain sequencing project: providing services to taxonomists for standard genome sequencing and annotation.</title>
        <authorList>
            <consortium name="The Broad Institute Genomics Platform"/>
            <consortium name="The Broad Institute Genome Sequencing Center for Infectious Disease"/>
            <person name="Wu L."/>
            <person name="Ma J."/>
        </authorList>
    </citation>
    <scope>NUCLEOTIDE SEQUENCE [LARGE SCALE GENOMIC DNA]</scope>
    <source>
        <strain evidence="3">JCM 18325</strain>
    </source>
</reference>